<accession>A0A9P5P6Q6</accession>
<proteinExistence type="predicted"/>
<dbReference type="EMBL" id="JADNRY010000457">
    <property type="protein sequence ID" value="KAF9052178.1"/>
    <property type="molecule type" value="Genomic_DNA"/>
</dbReference>
<keyword evidence="2" id="KW-0732">Signal</keyword>
<evidence type="ECO:0000256" key="1">
    <source>
        <dbReference type="SAM" id="MobiDB-lite"/>
    </source>
</evidence>
<dbReference type="Proteomes" id="UP000772434">
    <property type="component" value="Unassembled WGS sequence"/>
</dbReference>
<reference evidence="3" key="1">
    <citation type="submission" date="2020-11" db="EMBL/GenBank/DDBJ databases">
        <authorList>
            <consortium name="DOE Joint Genome Institute"/>
            <person name="Ahrendt S."/>
            <person name="Riley R."/>
            <person name="Andreopoulos W."/>
            <person name="Labutti K."/>
            <person name="Pangilinan J."/>
            <person name="Ruiz-Duenas F.J."/>
            <person name="Barrasa J.M."/>
            <person name="Sanchez-Garcia M."/>
            <person name="Camarero S."/>
            <person name="Miyauchi S."/>
            <person name="Serrano A."/>
            <person name="Linde D."/>
            <person name="Babiker R."/>
            <person name="Drula E."/>
            <person name="Ayuso-Fernandez I."/>
            <person name="Pacheco R."/>
            <person name="Padilla G."/>
            <person name="Ferreira P."/>
            <person name="Barriuso J."/>
            <person name="Kellner H."/>
            <person name="Castanera R."/>
            <person name="Alfaro M."/>
            <person name="Ramirez L."/>
            <person name="Pisabarro A.G."/>
            <person name="Kuo A."/>
            <person name="Tritt A."/>
            <person name="Lipzen A."/>
            <person name="He G."/>
            <person name="Yan M."/>
            <person name="Ng V."/>
            <person name="Cullen D."/>
            <person name="Martin F."/>
            <person name="Rosso M.-N."/>
            <person name="Henrissat B."/>
            <person name="Hibbett D."/>
            <person name="Martinez A.T."/>
            <person name="Grigoriev I.V."/>
        </authorList>
    </citation>
    <scope>NUCLEOTIDE SEQUENCE</scope>
    <source>
        <strain evidence="3">AH 40177</strain>
    </source>
</reference>
<feature type="signal peptide" evidence="2">
    <location>
        <begin position="1"/>
        <end position="24"/>
    </location>
</feature>
<evidence type="ECO:0000313" key="3">
    <source>
        <dbReference type="EMBL" id="KAF9052178.1"/>
    </source>
</evidence>
<protein>
    <submittedName>
        <fullName evidence="3">Uncharacterized protein</fullName>
    </submittedName>
</protein>
<evidence type="ECO:0000313" key="4">
    <source>
        <dbReference type="Proteomes" id="UP000772434"/>
    </source>
</evidence>
<organism evidence="3 4">
    <name type="scientific">Rhodocollybia butyracea</name>
    <dbReference type="NCBI Taxonomy" id="206335"/>
    <lineage>
        <taxon>Eukaryota</taxon>
        <taxon>Fungi</taxon>
        <taxon>Dikarya</taxon>
        <taxon>Basidiomycota</taxon>
        <taxon>Agaricomycotina</taxon>
        <taxon>Agaricomycetes</taxon>
        <taxon>Agaricomycetidae</taxon>
        <taxon>Agaricales</taxon>
        <taxon>Marasmiineae</taxon>
        <taxon>Omphalotaceae</taxon>
        <taxon>Rhodocollybia</taxon>
    </lineage>
</organism>
<keyword evidence="4" id="KW-1185">Reference proteome</keyword>
<name>A0A9P5P6Q6_9AGAR</name>
<feature type="compositionally biased region" description="Basic and acidic residues" evidence="1">
    <location>
        <begin position="246"/>
        <end position="257"/>
    </location>
</feature>
<evidence type="ECO:0000256" key="2">
    <source>
        <dbReference type="SAM" id="SignalP"/>
    </source>
</evidence>
<comment type="caution">
    <text evidence="3">The sequence shown here is derived from an EMBL/GenBank/DDBJ whole genome shotgun (WGS) entry which is preliminary data.</text>
</comment>
<dbReference type="AlphaFoldDB" id="A0A9P5P6Q6"/>
<sequence length="312" mass="34854">MLITPRIRCFGLIFIALCISAVHAMPTPPIAPHSSNDNMAHTVTAQAQKGPKFRITVFNWDWNEDKAKLPSLTGAEKAGLTKSIQKGLGLKHIDALYVNDGLSKDNPRIGSMLIFVLEALEAPEGSICGGDLPYVGYRALATATLQYTTSIYQLKLGAKDIEGLLRERIGPKKVQEQDQEATTKNENEFASLLKEKLKDSELALETWWKNLLKEVIEPLDKKRQDRAAETIQLKTKERTRMVSNDRTLREAATDRERNRRKKAAARLEAARNGQGNVAEKTVTQQPLPQFAPQLAEKTGKEWLDGMLLTKQP</sequence>
<gene>
    <name evidence="3" type="ORF">BDP27DRAFT_658025</name>
</gene>
<feature type="region of interest" description="Disordered" evidence="1">
    <location>
        <begin position="241"/>
        <end position="290"/>
    </location>
</feature>
<feature type="chain" id="PRO_5040299243" evidence="2">
    <location>
        <begin position="25"/>
        <end position="312"/>
    </location>
</feature>